<sequence>MTRAFGGSPMEALRAGAIAGASAWAFSNAVEWAGATASAPGEGLIRVSQNTWATAEQFRRLVMIHGAIGGVSSVLQGGKFGHGFASAGVTKLLSPSIGNIKAGRIGNISVVQTFTAAALGGSVSKATGGKFANGAITAAYRNLFNQQGEVDRRKKMSVIKESVADYRELISTVMSDLDSGGDPRSVSLIIEGFNGETQDAAFTALLKVDQKLAQIQFQLMNESGAAFIDSVTKNIVKSAGGKLSKPQTTGGGRN</sequence>
<proteinExistence type="predicted"/>
<dbReference type="AlphaFoldDB" id="Q21EL0"/>
<dbReference type="eggNOG" id="COG3209">
    <property type="taxonomic scope" value="Bacteria"/>
</dbReference>
<dbReference type="Proteomes" id="UP000001947">
    <property type="component" value="Chromosome"/>
</dbReference>
<dbReference type="KEGG" id="sde:Sde_3614"/>
<dbReference type="EMBL" id="CP000282">
    <property type="protein sequence ID" value="ABD82869.1"/>
    <property type="molecule type" value="Genomic_DNA"/>
</dbReference>
<gene>
    <name evidence="1" type="ordered locus">Sde_3614</name>
</gene>
<reference evidence="1 2" key="1">
    <citation type="journal article" date="2008" name="PLoS Genet.">
        <title>Complete genome sequence of the complex carbohydrate-degrading marine bacterium, Saccharophagus degradans strain 2-40 T.</title>
        <authorList>
            <person name="Weiner R.M."/>
            <person name="Taylor L.E.II."/>
            <person name="Henrissat B."/>
            <person name="Hauser L."/>
            <person name="Land M."/>
            <person name="Coutinho P.M."/>
            <person name="Rancurel C."/>
            <person name="Saunders E.H."/>
            <person name="Longmire A.G."/>
            <person name="Zhang H."/>
            <person name="Bayer E.A."/>
            <person name="Gilbert H.J."/>
            <person name="Larimer F."/>
            <person name="Zhulin I.B."/>
            <person name="Ekborg N.A."/>
            <person name="Lamed R."/>
            <person name="Richardson P.M."/>
            <person name="Borovok I."/>
            <person name="Hutcheson S."/>
        </authorList>
    </citation>
    <scope>NUCLEOTIDE SEQUENCE [LARGE SCALE GENOMIC DNA]</scope>
    <source>
        <strain evidence="2">2-40 / ATCC 43961 / DSM 17024</strain>
    </source>
</reference>
<name>Q21EL0_SACD2</name>
<keyword evidence="2" id="KW-1185">Reference proteome</keyword>
<protein>
    <submittedName>
        <fullName evidence="1">Uncharacterized protein</fullName>
    </submittedName>
</protein>
<organism evidence="1 2">
    <name type="scientific">Saccharophagus degradans (strain 2-40 / ATCC 43961 / DSM 17024)</name>
    <dbReference type="NCBI Taxonomy" id="203122"/>
    <lineage>
        <taxon>Bacteria</taxon>
        <taxon>Pseudomonadati</taxon>
        <taxon>Pseudomonadota</taxon>
        <taxon>Gammaproteobacteria</taxon>
        <taxon>Cellvibrionales</taxon>
        <taxon>Cellvibrionaceae</taxon>
        <taxon>Saccharophagus</taxon>
    </lineage>
</organism>
<accession>Q21EL0</accession>
<dbReference type="HOGENOM" id="CLU_1093662_0_0_6"/>
<evidence type="ECO:0000313" key="2">
    <source>
        <dbReference type="Proteomes" id="UP000001947"/>
    </source>
</evidence>
<evidence type="ECO:0000313" key="1">
    <source>
        <dbReference type="EMBL" id="ABD82869.1"/>
    </source>
</evidence>